<dbReference type="InterPro" id="IPR044946">
    <property type="entry name" value="Restrct_endonuc_typeI_TRD_sf"/>
</dbReference>
<dbReference type="SUPFAM" id="SSF116734">
    <property type="entry name" value="DNA methylase specificity domain"/>
    <property type="match status" value="2"/>
</dbReference>
<dbReference type="GO" id="GO:0009307">
    <property type="term" value="P:DNA restriction-modification system"/>
    <property type="evidence" value="ECO:0007669"/>
    <property type="project" value="UniProtKB-KW"/>
</dbReference>
<dbReference type="PANTHER" id="PTHR30408">
    <property type="entry name" value="TYPE-1 RESTRICTION ENZYME ECOKI SPECIFICITY PROTEIN"/>
    <property type="match status" value="1"/>
</dbReference>
<dbReference type="OrthoDB" id="9811611at2"/>
<dbReference type="Gene3D" id="3.90.220.20">
    <property type="entry name" value="DNA methylase specificity domains"/>
    <property type="match status" value="2"/>
</dbReference>
<organism evidence="5 6">
    <name type="scientific">Pelosinus fermentans JBW45</name>
    <dbReference type="NCBI Taxonomy" id="1192197"/>
    <lineage>
        <taxon>Bacteria</taxon>
        <taxon>Bacillati</taxon>
        <taxon>Bacillota</taxon>
        <taxon>Negativicutes</taxon>
        <taxon>Selenomonadales</taxon>
        <taxon>Sporomusaceae</taxon>
        <taxon>Pelosinus</taxon>
    </lineage>
</organism>
<evidence type="ECO:0000256" key="2">
    <source>
        <dbReference type="ARBA" id="ARBA00022747"/>
    </source>
</evidence>
<keyword evidence="3" id="KW-0238">DNA-binding</keyword>
<dbReference type="REBASE" id="53194">
    <property type="entry name" value="S.Pfe45I"/>
</dbReference>
<evidence type="ECO:0000256" key="3">
    <source>
        <dbReference type="ARBA" id="ARBA00023125"/>
    </source>
</evidence>
<evidence type="ECO:0000313" key="6">
    <source>
        <dbReference type="Proteomes" id="UP000005361"/>
    </source>
</evidence>
<dbReference type="Pfam" id="PF01420">
    <property type="entry name" value="Methylase_S"/>
    <property type="match status" value="1"/>
</dbReference>
<dbReference type="KEGG" id="pft:JBW_02585"/>
<evidence type="ECO:0000313" key="5">
    <source>
        <dbReference type="EMBL" id="AJQ27929.1"/>
    </source>
</evidence>
<dbReference type="STRING" id="1192197.JBW_02585"/>
<sequence>MKSKWDIVNLGKYISQQSIRNRGLENIEVYSVTNSSGFTKSTDYFNKEVFSKNLSNYKLVTREQFAYNPSRINVGSIACLFDANFALVSPLYVIFEVDKDNLFPEYLLRYLKSNYGNVQIRNNTQGSVRDSLKYEGLEKIQIPLPPLDDQIRIAAVLTRAEKLIAKRKESIKALDELLKSTFLEMFGDPVRNEKGWDKKEFDSVVKDFRNGQSPVSTGNIKGKVYTLSAITGGIFKGNEYKISTFESINDNSIVKNDDFLICRGNGNINLVGRSVVVRDISDKIIFPDTMICANIDITKINKKFIELMWKLSFVRKQIENFSRTTNGTYKINQQSLKSIIIIVPPVNLQNQFAAIVEKVEVLKAKYTQSLTDLENLYGSLSQRAFKGELDLSKVPLEKENQVIELYDEGMAAATMTSELSASKK</sequence>
<proteinExistence type="inferred from homology"/>
<gene>
    <name evidence="5" type="ORF">JBW_02585</name>
</gene>
<name>I8U217_9FIRM</name>
<dbReference type="HOGENOM" id="CLU_021095_10_0_9"/>
<dbReference type="Proteomes" id="UP000005361">
    <property type="component" value="Chromosome"/>
</dbReference>
<keyword evidence="2" id="KW-0680">Restriction system</keyword>
<dbReference type="PANTHER" id="PTHR30408:SF12">
    <property type="entry name" value="TYPE I RESTRICTION ENZYME MJAVIII SPECIFICITY SUBUNIT"/>
    <property type="match status" value="1"/>
</dbReference>
<dbReference type="InterPro" id="IPR052021">
    <property type="entry name" value="Type-I_RS_S_subunit"/>
</dbReference>
<dbReference type="AlphaFoldDB" id="I8U217"/>
<evidence type="ECO:0000259" key="4">
    <source>
        <dbReference type="Pfam" id="PF01420"/>
    </source>
</evidence>
<comment type="similarity">
    <text evidence="1">Belongs to the type-I restriction system S methylase family.</text>
</comment>
<dbReference type="RefSeq" id="WP_007952481.1">
    <property type="nucleotide sequence ID" value="NZ_CP010978.1"/>
</dbReference>
<dbReference type="GO" id="GO:0003677">
    <property type="term" value="F:DNA binding"/>
    <property type="evidence" value="ECO:0007669"/>
    <property type="project" value="UniProtKB-KW"/>
</dbReference>
<reference evidence="6" key="2">
    <citation type="submission" date="2015-02" db="EMBL/GenBank/DDBJ databases">
        <title>Complete Genome Sequence of Pelosinus fermentans JBW45.</title>
        <authorList>
            <person name="De Leon K.B."/>
            <person name="Utturkar S.M."/>
            <person name="Camilleri L.B."/>
            <person name="Arkin A.P."/>
            <person name="Fields M.W."/>
            <person name="Brown S.D."/>
            <person name="Wall J.D."/>
        </authorList>
    </citation>
    <scope>NUCLEOTIDE SEQUENCE [LARGE SCALE GENOMIC DNA]</scope>
    <source>
        <strain evidence="6">JBW45</strain>
    </source>
</reference>
<protein>
    <submittedName>
        <fullName evidence="5">Restriction modification system DNA specificity domain-containing protein</fullName>
    </submittedName>
</protein>
<evidence type="ECO:0000256" key="1">
    <source>
        <dbReference type="ARBA" id="ARBA00010923"/>
    </source>
</evidence>
<accession>I8U217</accession>
<reference evidence="5 6" key="1">
    <citation type="journal article" date="2015" name="Genome Announc.">
        <title>Complete Genome Sequence of Pelosinus fermentans JBW45, a Member of a Remarkably Competitive Group of Negativicutes in the Firmicutes Phylum.</title>
        <authorList>
            <person name="De Leon K.B."/>
            <person name="Utturkar S.M."/>
            <person name="Camilleri L.B."/>
            <person name="Elias D.A."/>
            <person name="Arkin A.P."/>
            <person name="Fields M.W."/>
            <person name="Brown S.D."/>
            <person name="Wall J.D."/>
        </authorList>
    </citation>
    <scope>NUCLEOTIDE SEQUENCE [LARGE SCALE GENOMIC DNA]</scope>
    <source>
        <strain evidence="5 6">JBW45</strain>
    </source>
</reference>
<feature type="domain" description="Type I restriction modification DNA specificity" evidence="4">
    <location>
        <begin position="72"/>
        <end position="172"/>
    </location>
</feature>
<dbReference type="EMBL" id="CP010978">
    <property type="protein sequence ID" value="AJQ27929.1"/>
    <property type="molecule type" value="Genomic_DNA"/>
</dbReference>
<dbReference type="InterPro" id="IPR000055">
    <property type="entry name" value="Restrct_endonuc_typeI_TRD"/>
</dbReference>